<evidence type="ECO:0000259" key="10">
    <source>
        <dbReference type="Pfam" id="PF02782"/>
    </source>
</evidence>
<evidence type="ECO:0000256" key="1">
    <source>
        <dbReference type="ARBA" id="ARBA00009156"/>
    </source>
</evidence>
<dbReference type="Proteomes" id="UP001157133">
    <property type="component" value="Unassembled WGS sequence"/>
</dbReference>
<evidence type="ECO:0000256" key="3">
    <source>
        <dbReference type="ARBA" id="ARBA00022741"/>
    </source>
</evidence>
<feature type="binding site" evidence="7">
    <location>
        <position position="408"/>
    </location>
    <ligand>
        <name>ADP</name>
        <dbReference type="ChEBI" id="CHEBI:456216"/>
    </ligand>
</feature>
<feature type="binding site" evidence="7">
    <location>
        <position position="312"/>
    </location>
    <ligand>
        <name>ATP</name>
        <dbReference type="ChEBI" id="CHEBI:30616"/>
    </ligand>
</feature>
<feature type="binding site" evidence="7">
    <location>
        <position position="308"/>
    </location>
    <ligand>
        <name>ATP</name>
        <dbReference type="ChEBI" id="CHEBI:30616"/>
    </ligand>
</feature>
<dbReference type="InterPro" id="IPR018485">
    <property type="entry name" value="FGGY_C"/>
</dbReference>
<gene>
    <name evidence="11" type="primary">glpK1</name>
    <name evidence="7" type="synonym">glpK</name>
    <name evidence="11" type="ORF">theurythT_11840</name>
</gene>
<comment type="similarity">
    <text evidence="1 7 8">Belongs to the FGGY kinase family.</text>
</comment>
<feature type="binding site" evidence="7">
    <location>
        <position position="12"/>
    </location>
    <ligand>
        <name>sn-glycerol 3-phosphate</name>
        <dbReference type="ChEBI" id="CHEBI:57597"/>
    </ligand>
</feature>
<evidence type="ECO:0000256" key="5">
    <source>
        <dbReference type="ARBA" id="ARBA00022798"/>
    </source>
</evidence>
<organism evidence="11 12">
    <name type="scientific">Thalassotalea eurytherma</name>
    <dbReference type="NCBI Taxonomy" id="1144278"/>
    <lineage>
        <taxon>Bacteria</taxon>
        <taxon>Pseudomonadati</taxon>
        <taxon>Pseudomonadota</taxon>
        <taxon>Gammaproteobacteria</taxon>
        <taxon>Alteromonadales</taxon>
        <taxon>Colwelliaceae</taxon>
        <taxon>Thalassotalea</taxon>
    </lineage>
</organism>
<dbReference type="Gene3D" id="3.30.420.40">
    <property type="match status" value="2"/>
</dbReference>
<feature type="binding site" evidence="7">
    <location>
        <position position="308"/>
    </location>
    <ligand>
        <name>ADP</name>
        <dbReference type="ChEBI" id="CHEBI:456216"/>
    </ligand>
</feature>
<feature type="binding site" evidence="7">
    <location>
        <position position="412"/>
    </location>
    <ligand>
        <name>ADP</name>
        <dbReference type="ChEBI" id="CHEBI:456216"/>
    </ligand>
</feature>
<dbReference type="PANTHER" id="PTHR10196:SF78">
    <property type="entry name" value="GLYCEROL KINASE"/>
    <property type="match status" value="1"/>
</dbReference>
<dbReference type="InterPro" id="IPR043129">
    <property type="entry name" value="ATPase_NBD"/>
</dbReference>
<feature type="binding site" evidence="7">
    <location>
        <position position="13"/>
    </location>
    <ligand>
        <name>ATP</name>
        <dbReference type="ChEBI" id="CHEBI:30616"/>
    </ligand>
</feature>
<keyword evidence="5 7" id="KW-0319">Glycerol metabolism</keyword>
<evidence type="ECO:0000313" key="12">
    <source>
        <dbReference type="Proteomes" id="UP001157133"/>
    </source>
</evidence>
<proteinExistence type="inferred from homology"/>
<feature type="domain" description="Carbohydrate kinase FGGY C-terminal" evidence="10">
    <location>
        <begin position="261"/>
        <end position="446"/>
    </location>
</feature>
<dbReference type="SUPFAM" id="SSF53067">
    <property type="entry name" value="Actin-like ATPase domain"/>
    <property type="match status" value="2"/>
</dbReference>
<dbReference type="NCBIfam" id="TIGR01311">
    <property type="entry name" value="glycerol_kin"/>
    <property type="match status" value="1"/>
</dbReference>
<dbReference type="CDD" id="cd07786">
    <property type="entry name" value="FGGY_EcGK_like"/>
    <property type="match status" value="1"/>
</dbReference>
<feature type="binding site" evidence="7">
    <location>
        <position position="265"/>
    </location>
    <ligand>
        <name>ATP</name>
        <dbReference type="ChEBI" id="CHEBI:30616"/>
    </ligand>
</feature>
<feature type="binding site" evidence="7">
    <location>
        <position position="12"/>
    </location>
    <ligand>
        <name>ATP</name>
        <dbReference type="ChEBI" id="CHEBI:30616"/>
    </ligand>
</feature>
<dbReference type="RefSeq" id="WP_284207071.1">
    <property type="nucleotide sequence ID" value="NZ_BSSU01000005.1"/>
</dbReference>
<feature type="binding site" evidence="7">
    <location>
        <position position="408"/>
    </location>
    <ligand>
        <name>ATP</name>
        <dbReference type="ChEBI" id="CHEBI:30616"/>
    </ligand>
</feature>
<evidence type="ECO:0000256" key="7">
    <source>
        <dbReference type="HAMAP-Rule" id="MF_00186"/>
    </source>
</evidence>
<comment type="pathway">
    <text evidence="7">Polyol metabolism; glycerol degradation via glycerol kinase pathway; sn-glycerol 3-phosphate from glycerol: step 1/1.</text>
</comment>
<protein>
    <recommendedName>
        <fullName evidence="7">Glycerol kinase</fullName>
        <ecNumber evidence="7">2.7.1.30</ecNumber>
    </recommendedName>
    <alternativeName>
        <fullName evidence="7">ATP:glycerol 3-phosphotransferase</fullName>
    </alternativeName>
    <alternativeName>
        <fullName evidence="7">Glycerokinase</fullName>
        <shortName evidence="7">GK</shortName>
    </alternativeName>
</protein>
<comment type="caution">
    <text evidence="11">The sequence shown here is derived from an EMBL/GenBank/DDBJ whole genome shotgun (WGS) entry which is preliminary data.</text>
</comment>
<dbReference type="PROSITE" id="PS00445">
    <property type="entry name" value="FGGY_KINASES_2"/>
    <property type="match status" value="1"/>
</dbReference>
<dbReference type="Pfam" id="PF00370">
    <property type="entry name" value="FGGY_N"/>
    <property type="match status" value="1"/>
</dbReference>
<sequence>MKEYILAIDQGTTSSRAMLFDCLGNVVDSEQQEFPQYYPKDGWVEHTPEELLASVMSTCRKLMSKQNIQAGQIKSLGITNQRETTIVWDKTTGNPIYNAIVWQDRRTSQYCQELSEHGHGNMVAEKTGLLLDPYFSATKLKWILDNVEGARDKAQAGELVFGTVDTFLLWHLTDGQSHFTDATNASRTMLFNIHEQCWDDELLELFNIPKSLLPVVLDSSADFGVTSTQMLGFDIPIQGIAGDQHAALFGQACFEKGSVKSTYGTGCFVMVNTGDTVFTSTNKLLSTVAYRIDGEVTYALEGSIFVAGAVIQWLRDGLELISNASDSERLAMEANQDHGVTLIPAFTGLGAPFWDPDARGAILGLTRDTGIKEIVNAALQSVCYQTKDLLTAMEKDGIEICTIKVDGGMTNNEWLLQYLSDCLQVEVEQPKSAETTALGVAFLAGLKAGIFESVTHIQSLWQSTAKFQPKISNELASEHYQRWINAINRIRTTS</sequence>
<feature type="binding site" evidence="7">
    <location>
        <position position="134"/>
    </location>
    <ligand>
        <name>glycerol</name>
        <dbReference type="ChEBI" id="CHEBI:17754"/>
    </ligand>
</feature>
<evidence type="ECO:0000256" key="8">
    <source>
        <dbReference type="RuleBase" id="RU003733"/>
    </source>
</evidence>
<comment type="function">
    <text evidence="7">Key enzyme in the regulation of glycerol uptake and metabolism. Catalyzes the phosphorylation of glycerol to yield sn-glycerol 3-phosphate.</text>
</comment>
<dbReference type="NCBIfam" id="NF000756">
    <property type="entry name" value="PRK00047.1"/>
    <property type="match status" value="1"/>
</dbReference>
<dbReference type="Pfam" id="PF02782">
    <property type="entry name" value="FGGY_C"/>
    <property type="match status" value="1"/>
</dbReference>
<evidence type="ECO:0000256" key="6">
    <source>
        <dbReference type="ARBA" id="ARBA00022840"/>
    </source>
</evidence>
<feature type="binding site" evidence="7">
    <location>
        <position position="265"/>
    </location>
    <ligand>
        <name>ADP</name>
        <dbReference type="ChEBI" id="CHEBI:456216"/>
    </ligand>
</feature>
<reference evidence="11 12" key="1">
    <citation type="submission" date="2023-03" db="EMBL/GenBank/DDBJ databases">
        <title>Draft genome sequence of Thalassotalea eurytherma JCM 18482T.</title>
        <authorList>
            <person name="Sawabe T."/>
        </authorList>
    </citation>
    <scope>NUCLEOTIDE SEQUENCE [LARGE SCALE GENOMIC DNA]</scope>
    <source>
        <strain evidence="11 12">JCM 18482</strain>
    </source>
</reference>
<keyword evidence="6 7" id="KW-0067">ATP-binding</keyword>
<dbReference type="InterPro" id="IPR018483">
    <property type="entry name" value="Carb_kinase_FGGY_CS"/>
</dbReference>
<feature type="binding site" evidence="7">
    <location>
        <position position="83"/>
    </location>
    <ligand>
        <name>sn-glycerol 3-phosphate</name>
        <dbReference type="ChEBI" id="CHEBI:57597"/>
    </ligand>
</feature>
<evidence type="ECO:0000313" key="11">
    <source>
        <dbReference type="EMBL" id="GLX81732.1"/>
    </source>
</evidence>
<keyword evidence="12" id="KW-1185">Reference proteome</keyword>
<feature type="binding site" evidence="7">
    <location>
        <position position="243"/>
    </location>
    <ligand>
        <name>sn-glycerol 3-phosphate</name>
        <dbReference type="ChEBI" id="CHEBI:57597"/>
    </ligand>
</feature>
<dbReference type="InterPro" id="IPR018484">
    <property type="entry name" value="FGGY_N"/>
</dbReference>
<dbReference type="EMBL" id="BSSU01000005">
    <property type="protein sequence ID" value="GLX81732.1"/>
    <property type="molecule type" value="Genomic_DNA"/>
</dbReference>
<feature type="binding site" evidence="7">
    <location>
        <position position="14"/>
    </location>
    <ligand>
        <name>ATP</name>
        <dbReference type="ChEBI" id="CHEBI:30616"/>
    </ligand>
</feature>
<evidence type="ECO:0000256" key="4">
    <source>
        <dbReference type="ARBA" id="ARBA00022777"/>
    </source>
</evidence>
<dbReference type="InterPro" id="IPR000577">
    <property type="entry name" value="Carb_kinase_FGGY"/>
</dbReference>
<feature type="domain" description="Carbohydrate kinase FGGY N-terminal" evidence="9">
    <location>
        <begin position="4"/>
        <end position="250"/>
    </location>
</feature>
<accession>A0ABQ6H0V3</accession>
<feature type="binding site" evidence="7">
    <location>
        <position position="83"/>
    </location>
    <ligand>
        <name>glycerol</name>
        <dbReference type="ChEBI" id="CHEBI:17754"/>
    </ligand>
</feature>
<dbReference type="PROSITE" id="PS00933">
    <property type="entry name" value="FGGY_KINASES_1"/>
    <property type="match status" value="1"/>
</dbReference>
<dbReference type="PIRSF" id="PIRSF000538">
    <property type="entry name" value="GlpK"/>
    <property type="match status" value="1"/>
</dbReference>
<feature type="binding site" evidence="7">
    <location>
        <position position="16"/>
    </location>
    <ligand>
        <name>ADP</name>
        <dbReference type="ChEBI" id="CHEBI:456216"/>
    </ligand>
</feature>
<name>A0ABQ6H0V3_9GAMM</name>
<comment type="activity regulation">
    <text evidence="7">Inhibited by fructose 1,6-bisphosphate (FBP).</text>
</comment>
<evidence type="ECO:0000259" key="9">
    <source>
        <dbReference type="Pfam" id="PF00370"/>
    </source>
</evidence>
<feature type="binding site" evidence="7">
    <location>
        <position position="134"/>
    </location>
    <ligand>
        <name>sn-glycerol 3-phosphate</name>
        <dbReference type="ChEBI" id="CHEBI:57597"/>
    </ligand>
</feature>
<keyword evidence="3 7" id="KW-0547">Nucleotide-binding</keyword>
<keyword evidence="2 7" id="KW-0808">Transferase</keyword>
<dbReference type="InterPro" id="IPR005999">
    <property type="entry name" value="Glycerol_kin"/>
</dbReference>
<feature type="binding site" evidence="7">
    <location>
        <position position="82"/>
    </location>
    <ligand>
        <name>glycerol</name>
        <dbReference type="ChEBI" id="CHEBI:17754"/>
    </ligand>
</feature>
<feature type="binding site" evidence="7">
    <location>
        <position position="244"/>
    </location>
    <ligand>
        <name>glycerol</name>
        <dbReference type="ChEBI" id="CHEBI:17754"/>
    </ligand>
</feature>
<feature type="binding site" evidence="7">
    <location>
        <position position="243"/>
    </location>
    <ligand>
        <name>glycerol</name>
        <dbReference type="ChEBI" id="CHEBI:17754"/>
    </ligand>
</feature>
<feature type="binding site" evidence="7">
    <location>
        <position position="82"/>
    </location>
    <ligand>
        <name>sn-glycerol 3-phosphate</name>
        <dbReference type="ChEBI" id="CHEBI:57597"/>
    </ligand>
</feature>
<dbReference type="GO" id="GO:0016301">
    <property type="term" value="F:kinase activity"/>
    <property type="evidence" value="ECO:0007669"/>
    <property type="project" value="UniProtKB-KW"/>
</dbReference>
<evidence type="ECO:0000256" key="2">
    <source>
        <dbReference type="ARBA" id="ARBA00022679"/>
    </source>
</evidence>
<dbReference type="EC" id="2.7.1.30" evidence="7"/>
<dbReference type="PANTHER" id="PTHR10196">
    <property type="entry name" value="SUGAR KINASE"/>
    <property type="match status" value="1"/>
</dbReference>
<keyword evidence="4 7" id="KW-0418">Kinase</keyword>
<comment type="catalytic activity">
    <reaction evidence="7">
        <text>glycerol + ATP = sn-glycerol 3-phosphate + ADP + H(+)</text>
        <dbReference type="Rhea" id="RHEA:21644"/>
        <dbReference type="ChEBI" id="CHEBI:15378"/>
        <dbReference type="ChEBI" id="CHEBI:17754"/>
        <dbReference type="ChEBI" id="CHEBI:30616"/>
        <dbReference type="ChEBI" id="CHEBI:57597"/>
        <dbReference type="ChEBI" id="CHEBI:456216"/>
        <dbReference type="EC" id="2.7.1.30"/>
    </reaction>
</comment>
<feature type="binding site" evidence="7">
    <location>
        <position position="12"/>
    </location>
    <ligand>
        <name>ADP</name>
        <dbReference type="ChEBI" id="CHEBI:456216"/>
    </ligand>
</feature>
<dbReference type="HAMAP" id="MF_00186">
    <property type="entry name" value="Glycerol_kin"/>
    <property type="match status" value="1"/>
</dbReference>